<dbReference type="Proteomes" id="UP000826656">
    <property type="component" value="Unassembled WGS sequence"/>
</dbReference>
<name>A0ABQ7UA04_SOLTU</name>
<protein>
    <recommendedName>
        <fullName evidence="1">Ty3 transposon capsid-like protein domain-containing protein</fullName>
    </recommendedName>
</protein>
<keyword evidence="3" id="KW-1185">Reference proteome</keyword>
<reference evidence="2 3" key="1">
    <citation type="journal article" date="2021" name="bioRxiv">
        <title>Chromosome-scale and haplotype-resolved genome assembly of a tetraploid potato cultivar.</title>
        <authorList>
            <person name="Sun H."/>
            <person name="Jiao W.-B."/>
            <person name="Krause K."/>
            <person name="Campoy J.A."/>
            <person name="Goel M."/>
            <person name="Folz-Donahue K."/>
            <person name="Kukat C."/>
            <person name="Huettel B."/>
            <person name="Schneeberger K."/>
        </authorList>
    </citation>
    <scope>NUCLEOTIDE SEQUENCE [LARGE SCALE GENOMIC DNA]</scope>
    <source>
        <strain evidence="2">SolTubOtavaFocal</strain>
        <tissue evidence="2">Leaves</tissue>
    </source>
</reference>
<evidence type="ECO:0000259" key="1">
    <source>
        <dbReference type="Pfam" id="PF19259"/>
    </source>
</evidence>
<sequence length="125" mass="14604">MRYMQYLQPATWTEYVMSMVDRLGTDFYDPLEEIKKIKQVGSMKEYQAMFERHLTRVKLSQENAIRCFIRGLKSELNIAVKITSPISFSKAYKCARLDEAYLAAIRQSTGLQSYNSSSRISDHRM</sequence>
<organism evidence="2 3">
    <name type="scientific">Solanum tuberosum</name>
    <name type="common">Potato</name>
    <dbReference type="NCBI Taxonomy" id="4113"/>
    <lineage>
        <taxon>Eukaryota</taxon>
        <taxon>Viridiplantae</taxon>
        <taxon>Streptophyta</taxon>
        <taxon>Embryophyta</taxon>
        <taxon>Tracheophyta</taxon>
        <taxon>Spermatophyta</taxon>
        <taxon>Magnoliopsida</taxon>
        <taxon>eudicotyledons</taxon>
        <taxon>Gunneridae</taxon>
        <taxon>Pentapetalae</taxon>
        <taxon>asterids</taxon>
        <taxon>lamiids</taxon>
        <taxon>Solanales</taxon>
        <taxon>Solanaceae</taxon>
        <taxon>Solanoideae</taxon>
        <taxon>Solaneae</taxon>
        <taxon>Solanum</taxon>
    </lineage>
</organism>
<feature type="domain" description="Ty3 transposon capsid-like protein" evidence="1">
    <location>
        <begin position="25"/>
        <end position="103"/>
    </location>
</feature>
<gene>
    <name evidence="2" type="ORF">KY290_031311</name>
</gene>
<comment type="caution">
    <text evidence="2">The sequence shown here is derived from an EMBL/GenBank/DDBJ whole genome shotgun (WGS) entry which is preliminary data.</text>
</comment>
<dbReference type="InterPro" id="IPR045358">
    <property type="entry name" value="Ty3_capsid"/>
</dbReference>
<evidence type="ECO:0000313" key="2">
    <source>
        <dbReference type="EMBL" id="KAH0743318.1"/>
    </source>
</evidence>
<evidence type="ECO:0000313" key="3">
    <source>
        <dbReference type="Proteomes" id="UP000826656"/>
    </source>
</evidence>
<dbReference type="EMBL" id="JAIVGD010000023">
    <property type="protein sequence ID" value="KAH0743318.1"/>
    <property type="molecule type" value="Genomic_DNA"/>
</dbReference>
<accession>A0ABQ7UA04</accession>
<dbReference type="Pfam" id="PF19259">
    <property type="entry name" value="Ty3_capsid"/>
    <property type="match status" value="1"/>
</dbReference>
<proteinExistence type="predicted"/>